<dbReference type="Pfam" id="PF00589">
    <property type="entry name" value="Phage_integrase"/>
    <property type="match status" value="1"/>
</dbReference>
<evidence type="ECO:0000259" key="2">
    <source>
        <dbReference type="PROSITE" id="PS51898"/>
    </source>
</evidence>
<evidence type="ECO:0000256" key="1">
    <source>
        <dbReference type="ARBA" id="ARBA00023172"/>
    </source>
</evidence>
<protein>
    <submittedName>
        <fullName evidence="3">Tyrosine recombinase XerC</fullName>
    </submittedName>
</protein>
<dbReference type="PROSITE" id="PS51898">
    <property type="entry name" value="TYR_RECOMBINASE"/>
    <property type="match status" value="1"/>
</dbReference>
<dbReference type="InterPro" id="IPR011010">
    <property type="entry name" value="DNA_brk_join_enz"/>
</dbReference>
<sequence>MRKLNPHCTRHTFITRAVKQGVDMDELLRLVGHVDKETTQLYLHDDGDTIRNIVKRVR</sequence>
<dbReference type="SUPFAM" id="SSF56349">
    <property type="entry name" value="DNA breaking-rejoining enzymes"/>
    <property type="match status" value="1"/>
</dbReference>
<dbReference type="GO" id="GO:0006310">
    <property type="term" value="P:DNA recombination"/>
    <property type="evidence" value="ECO:0007669"/>
    <property type="project" value="UniProtKB-KW"/>
</dbReference>
<dbReference type="InterPro" id="IPR013762">
    <property type="entry name" value="Integrase-like_cat_sf"/>
</dbReference>
<dbReference type="InterPro" id="IPR002104">
    <property type="entry name" value="Integrase_catalytic"/>
</dbReference>
<dbReference type="Gene3D" id="1.10.443.10">
    <property type="entry name" value="Intergrase catalytic core"/>
    <property type="match status" value="1"/>
</dbReference>
<accession>A0A644Z2J3</accession>
<reference evidence="3" key="1">
    <citation type="submission" date="2019-08" db="EMBL/GenBank/DDBJ databases">
        <authorList>
            <person name="Kucharzyk K."/>
            <person name="Murdoch R.W."/>
            <person name="Higgins S."/>
            <person name="Loffler F."/>
        </authorList>
    </citation>
    <scope>NUCLEOTIDE SEQUENCE</scope>
</reference>
<dbReference type="GO" id="GO:0003677">
    <property type="term" value="F:DNA binding"/>
    <property type="evidence" value="ECO:0007669"/>
    <property type="project" value="InterPro"/>
</dbReference>
<dbReference type="GO" id="GO:0015074">
    <property type="term" value="P:DNA integration"/>
    <property type="evidence" value="ECO:0007669"/>
    <property type="project" value="InterPro"/>
</dbReference>
<dbReference type="AlphaFoldDB" id="A0A644Z2J3"/>
<comment type="caution">
    <text evidence="3">The sequence shown here is derived from an EMBL/GenBank/DDBJ whole genome shotgun (WGS) entry which is preliminary data.</text>
</comment>
<name>A0A644Z2J3_9ZZZZ</name>
<organism evidence="3">
    <name type="scientific">bioreactor metagenome</name>
    <dbReference type="NCBI Taxonomy" id="1076179"/>
    <lineage>
        <taxon>unclassified sequences</taxon>
        <taxon>metagenomes</taxon>
        <taxon>ecological metagenomes</taxon>
    </lineage>
</organism>
<evidence type="ECO:0000313" key="3">
    <source>
        <dbReference type="EMBL" id="MPM34817.1"/>
    </source>
</evidence>
<dbReference type="EMBL" id="VSSQ01007088">
    <property type="protein sequence ID" value="MPM34817.1"/>
    <property type="molecule type" value="Genomic_DNA"/>
</dbReference>
<keyword evidence="1" id="KW-0233">DNA recombination</keyword>
<gene>
    <name evidence="3" type="primary">xerC_136</name>
    <name evidence="3" type="ORF">SDC9_81404</name>
</gene>
<proteinExistence type="predicted"/>
<feature type="domain" description="Tyr recombinase" evidence="2">
    <location>
        <begin position="1"/>
        <end position="55"/>
    </location>
</feature>